<comment type="caution">
    <text evidence="4">The sequence shown here is derived from an EMBL/GenBank/DDBJ whole genome shotgun (WGS) entry which is preliminary data.</text>
</comment>
<gene>
    <name evidence="4" type="ORF">Atai01_09970</name>
</gene>
<feature type="domain" description="N-acetyltransferase" evidence="3">
    <location>
        <begin position="11"/>
        <end position="164"/>
    </location>
</feature>
<evidence type="ECO:0000313" key="4">
    <source>
        <dbReference type="EMBL" id="GLY64378.1"/>
    </source>
</evidence>
<dbReference type="PANTHER" id="PTHR43877">
    <property type="entry name" value="AMINOALKYLPHOSPHONATE N-ACETYLTRANSFERASE-RELATED-RELATED"/>
    <property type="match status" value="1"/>
</dbReference>
<protein>
    <submittedName>
        <fullName evidence="4">GCN5 family acetyltransferase</fullName>
    </submittedName>
</protein>
<dbReference type="EMBL" id="BSTI01000002">
    <property type="protein sequence ID" value="GLY64378.1"/>
    <property type="molecule type" value="Genomic_DNA"/>
</dbReference>
<evidence type="ECO:0000313" key="5">
    <source>
        <dbReference type="Proteomes" id="UP001165136"/>
    </source>
</evidence>
<dbReference type="Pfam" id="PF00583">
    <property type="entry name" value="Acetyltransf_1"/>
    <property type="match status" value="1"/>
</dbReference>
<dbReference type="SUPFAM" id="SSF55729">
    <property type="entry name" value="Acyl-CoA N-acyltransferases (Nat)"/>
    <property type="match status" value="1"/>
</dbReference>
<dbReference type="Proteomes" id="UP001165136">
    <property type="component" value="Unassembled WGS sequence"/>
</dbReference>
<dbReference type="AlphaFoldDB" id="A0A9W6QXM4"/>
<reference evidence="4" key="1">
    <citation type="submission" date="2023-03" db="EMBL/GenBank/DDBJ databases">
        <title>Amycolatopsis taiwanensis NBRC 103393.</title>
        <authorList>
            <person name="Ichikawa N."/>
            <person name="Sato H."/>
            <person name="Tonouchi N."/>
        </authorList>
    </citation>
    <scope>NUCLEOTIDE SEQUENCE</scope>
    <source>
        <strain evidence="4">NBRC 103393</strain>
    </source>
</reference>
<dbReference type="InterPro" id="IPR000182">
    <property type="entry name" value="GNAT_dom"/>
</dbReference>
<organism evidence="4 5">
    <name type="scientific">Amycolatopsis taiwanensis</name>
    <dbReference type="NCBI Taxonomy" id="342230"/>
    <lineage>
        <taxon>Bacteria</taxon>
        <taxon>Bacillati</taxon>
        <taxon>Actinomycetota</taxon>
        <taxon>Actinomycetes</taxon>
        <taxon>Pseudonocardiales</taxon>
        <taxon>Pseudonocardiaceae</taxon>
        <taxon>Amycolatopsis</taxon>
    </lineage>
</organism>
<keyword evidence="5" id="KW-1185">Reference proteome</keyword>
<keyword evidence="1" id="KW-0808">Transferase</keyword>
<dbReference type="PROSITE" id="PS51186">
    <property type="entry name" value="GNAT"/>
    <property type="match status" value="1"/>
</dbReference>
<dbReference type="CDD" id="cd04301">
    <property type="entry name" value="NAT_SF"/>
    <property type="match status" value="1"/>
</dbReference>
<evidence type="ECO:0000259" key="3">
    <source>
        <dbReference type="PROSITE" id="PS51186"/>
    </source>
</evidence>
<dbReference type="InterPro" id="IPR050832">
    <property type="entry name" value="Bact_Acetyltransf"/>
</dbReference>
<proteinExistence type="predicted"/>
<sequence>MHASGVVGVKIETLQLTVADAGEVLTLQRAAYVTEALSHNDLALPALTQTLDELRAELADPSCVTWGVRESGRLVASVRVRRVDAVVAEIRRLAVVPDRQGNGLGSALLATAEQRLPSEITTVRLFTGEHSEANLRLYSRLGYRETHRTSNGAYQLVHLAKTAPSS</sequence>
<evidence type="ECO:0000256" key="2">
    <source>
        <dbReference type="ARBA" id="ARBA00023315"/>
    </source>
</evidence>
<dbReference type="GO" id="GO:0016747">
    <property type="term" value="F:acyltransferase activity, transferring groups other than amino-acyl groups"/>
    <property type="evidence" value="ECO:0007669"/>
    <property type="project" value="InterPro"/>
</dbReference>
<dbReference type="Gene3D" id="3.40.630.30">
    <property type="match status" value="1"/>
</dbReference>
<evidence type="ECO:0000256" key="1">
    <source>
        <dbReference type="ARBA" id="ARBA00022679"/>
    </source>
</evidence>
<accession>A0A9W6QXM4</accession>
<dbReference type="InterPro" id="IPR016181">
    <property type="entry name" value="Acyl_CoA_acyltransferase"/>
</dbReference>
<keyword evidence="2" id="KW-0012">Acyltransferase</keyword>
<name>A0A9W6QXM4_9PSEU</name>